<dbReference type="Proteomes" id="UP000095038">
    <property type="component" value="Unassembled WGS sequence"/>
</dbReference>
<dbReference type="EMBL" id="KV454496">
    <property type="protein sequence ID" value="ODV58008.1"/>
    <property type="molecule type" value="Genomic_DNA"/>
</dbReference>
<sequence>MTSDSNQNAAIADTTVHANITNGSMNGSSFFYEGDWEVYDPHSNLVLVCFSWGIEENKFMLKDLSFAANKPTIQSAIVLTSTAPGVIEGISENVPVVPVLATSNGTIAKDKANIYIISAVWRSKYEISQSGKLNKISSTSSKDQTVIAYGAFHVDNVGRLPFGFYESRRYFVTNDDDYSKSVDVVPIPT</sequence>
<dbReference type="InParanoid" id="A0A1D2V8R6"/>
<name>A0A1D2V8R6_9ASCO</name>
<evidence type="ECO:0000313" key="1">
    <source>
        <dbReference type="EMBL" id="ODV58008.1"/>
    </source>
</evidence>
<protein>
    <submittedName>
        <fullName evidence="1">Uncharacterized protein</fullName>
    </submittedName>
</protein>
<keyword evidence="2" id="KW-1185">Reference proteome</keyword>
<evidence type="ECO:0000313" key="2">
    <source>
        <dbReference type="Proteomes" id="UP000095038"/>
    </source>
</evidence>
<dbReference type="AlphaFoldDB" id="A0A1D2V8R6"/>
<proteinExistence type="predicted"/>
<reference evidence="2" key="1">
    <citation type="submission" date="2016-05" db="EMBL/GenBank/DDBJ databases">
        <title>Comparative genomics of biotechnologically important yeasts.</title>
        <authorList>
            <consortium name="DOE Joint Genome Institute"/>
            <person name="Riley R."/>
            <person name="Haridas S."/>
            <person name="Wolfe K.H."/>
            <person name="Lopes M.R."/>
            <person name="Hittinger C.T."/>
            <person name="Goker M."/>
            <person name="Salamov A."/>
            <person name="Wisecaver J."/>
            <person name="Long T.M."/>
            <person name="Aerts A.L."/>
            <person name="Barry K."/>
            <person name="Choi C."/>
            <person name="Clum A."/>
            <person name="Coughlan A.Y."/>
            <person name="Deshpande S."/>
            <person name="Douglass A.P."/>
            <person name="Hanson S.J."/>
            <person name="Klenk H.-P."/>
            <person name="Labutti K."/>
            <person name="Lapidus A."/>
            <person name="Lindquist E."/>
            <person name="Lipzen A."/>
            <person name="Meier-Kolthoff J.P."/>
            <person name="Ohm R.A."/>
            <person name="Otillar R.P."/>
            <person name="Pangilinan J."/>
            <person name="Peng Y."/>
            <person name="Rokas A."/>
            <person name="Rosa C.A."/>
            <person name="Scheuner C."/>
            <person name="Sibirny A.A."/>
            <person name="Slot J.C."/>
            <person name="Stielow J.B."/>
            <person name="Sun H."/>
            <person name="Kurtzman C.P."/>
            <person name="Blackwell M."/>
            <person name="Grigoriev I.V."/>
            <person name="Jeffries T.W."/>
        </authorList>
    </citation>
    <scope>NUCLEOTIDE SEQUENCE [LARGE SCALE GENOMIC DNA]</scope>
    <source>
        <strain evidence="2">DSM 1968</strain>
    </source>
</reference>
<dbReference type="GeneID" id="30962283"/>
<accession>A0A1D2V8R6</accession>
<gene>
    <name evidence="1" type="ORF">ASCRUDRAFT_10614</name>
</gene>
<dbReference type="RefSeq" id="XP_020044315.1">
    <property type="nucleotide sequence ID" value="XM_020188647.1"/>
</dbReference>
<organism evidence="1 2">
    <name type="scientific">Ascoidea rubescens DSM 1968</name>
    <dbReference type="NCBI Taxonomy" id="1344418"/>
    <lineage>
        <taxon>Eukaryota</taxon>
        <taxon>Fungi</taxon>
        <taxon>Dikarya</taxon>
        <taxon>Ascomycota</taxon>
        <taxon>Saccharomycotina</taxon>
        <taxon>Saccharomycetes</taxon>
        <taxon>Ascoideaceae</taxon>
        <taxon>Ascoidea</taxon>
    </lineage>
</organism>